<organism evidence="3 4">
    <name type="scientific">Varroa destructor</name>
    <name type="common">Honeybee mite</name>
    <dbReference type="NCBI Taxonomy" id="109461"/>
    <lineage>
        <taxon>Eukaryota</taxon>
        <taxon>Metazoa</taxon>
        <taxon>Ecdysozoa</taxon>
        <taxon>Arthropoda</taxon>
        <taxon>Chelicerata</taxon>
        <taxon>Arachnida</taxon>
        <taxon>Acari</taxon>
        <taxon>Parasitiformes</taxon>
        <taxon>Mesostigmata</taxon>
        <taxon>Gamasina</taxon>
        <taxon>Dermanyssoidea</taxon>
        <taxon>Varroidae</taxon>
        <taxon>Varroa</taxon>
    </lineage>
</organism>
<dbReference type="KEGG" id="vde:111252886"/>
<dbReference type="PANTHER" id="PTHR12550:SF70">
    <property type="entry name" value="JIL-1 ANCHORING AND STABILIZING PROTEIN, ISOFORM A"/>
    <property type="match status" value="1"/>
</dbReference>
<dbReference type="Gene3D" id="1.20.930.10">
    <property type="entry name" value="Conserved domain common to transcription factors TFIIS, elongin A, CRSP70"/>
    <property type="match status" value="1"/>
</dbReference>
<dbReference type="OrthoDB" id="62853at2759"/>
<feature type="compositionally biased region" description="Basic and acidic residues" evidence="1">
    <location>
        <begin position="408"/>
        <end position="418"/>
    </location>
</feature>
<dbReference type="PANTHER" id="PTHR12550">
    <property type="entry name" value="HEPATOMA-DERIVED GROWTH FACTOR-RELATED"/>
    <property type="match status" value="1"/>
</dbReference>
<dbReference type="InterPro" id="IPR035441">
    <property type="entry name" value="TFIIS/LEDGF_dom_sf"/>
</dbReference>
<dbReference type="PROSITE" id="PS50812">
    <property type="entry name" value="PWWP"/>
    <property type="match status" value="1"/>
</dbReference>
<feature type="region of interest" description="Disordered" evidence="1">
    <location>
        <begin position="99"/>
        <end position="125"/>
    </location>
</feature>
<dbReference type="SMART" id="SM00293">
    <property type="entry name" value="PWWP"/>
    <property type="match status" value="1"/>
</dbReference>
<sequence>MSSAVKRSLGQGALVFAKVKGYPHWPARVEEVRPGDKYRVLFFGTYEVGIIDIKCLFAYEENKARFARPNKKRFFMEALEEIEKRPGMKPPVTHVMGRIGGEKKPKDSSLTPVQPSAKDSKAKEQTPACVVKDAKTGVQGAVKNVKVTQVFTKETTKTTLVTAKEAKVKDSRSATATAVGTTILGGPAGKETLKKSLIPERKSSANDNTERRKTDPITAGGKGDKKSEKPQQQQKRISLTRPPLRDAHVSPKRKRSEAPAEKTDVMAVSSSPEEKPLQHSRAGRAIKPKKLDDELVEIETKSPRKSQTPSPDAKKERRYGPAVSGKNVVKTEPATSLSQHKKLLPKGRRKTLPPAESERSDSPTTKRTRITAINSETERKSGPPMNGSKAATTGASSKKVGVGNIRAPIKEVRAHARGDEDEDEVCSECHRRSPRKHDHLSQGEDDTPGPNMSLSVVIETNPNLVVNSKPVAVSVVQARSLKQDGRTSKGSSEDTTEPAKTLREESKARGAPSADELKKQVAFLELTDKKIRANMGGERMDPDSALDAIVVLEGSFITAPALMRFPKILNTLRHVRRYPTNERHVPDNDEKLARVWKNDQLGQPLLCSIGVKYVRHFPTSPHSDDLSRTTAICSSN</sequence>
<dbReference type="SUPFAM" id="SSF63748">
    <property type="entry name" value="Tudor/PWWP/MBT"/>
    <property type="match status" value="1"/>
</dbReference>
<dbReference type="Pfam" id="PF00855">
    <property type="entry name" value="PWWP"/>
    <property type="match status" value="1"/>
</dbReference>
<dbReference type="CDD" id="cd05834">
    <property type="entry name" value="PWWP_HRP"/>
    <property type="match status" value="1"/>
</dbReference>
<accession>A0A7M7KKM8</accession>
<dbReference type="Proteomes" id="UP000594260">
    <property type="component" value="Unplaced"/>
</dbReference>
<evidence type="ECO:0000313" key="3">
    <source>
        <dbReference type="EnsemblMetazoa" id="XP_022667225"/>
    </source>
</evidence>
<feature type="compositionally biased region" description="Basic and acidic residues" evidence="1">
    <location>
        <begin position="289"/>
        <end position="302"/>
    </location>
</feature>
<feature type="region of interest" description="Disordered" evidence="1">
    <location>
        <begin position="182"/>
        <end position="455"/>
    </location>
</feature>
<keyword evidence="4" id="KW-1185">Reference proteome</keyword>
<dbReference type="EnsemblMetazoa" id="XM_022811490">
    <property type="protein sequence ID" value="XP_022667225"/>
    <property type="gene ID" value="LOC111252886"/>
</dbReference>
<feature type="region of interest" description="Disordered" evidence="1">
    <location>
        <begin position="481"/>
        <end position="516"/>
    </location>
</feature>
<name>A0A7M7KKM8_VARDE</name>
<protein>
    <recommendedName>
        <fullName evidence="2">PWWP domain-containing protein</fullName>
    </recommendedName>
</protein>
<dbReference type="InParanoid" id="A0A7M7KKM8"/>
<feature type="compositionally biased region" description="Basic and acidic residues" evidence="1">
    <location>
        <begin position="191"/>
        <end position="215"/>
    </location>
</feature>
<dbReference type="InterPro" id="IPR000313">
    <property type="entry name" value="PWWP_dom"/>
</dbReference>
<proteinExistence type="predicted"/>
<feature type="compositionally biased region" description="Basic residues" evidence="1">
    <location>
        <begin position="339"/>
        <end position="351"/>
    </location>
</feature>
<reference evidence="3" key="1">
    <citation type="submission" date="2021-01" db="UniProtKB">
        <authorList>
            <consortium name="EnsemblMetazoa"/>
        </authorList>
    </citation>
    <scope>IDENTIFICATION</scope>
</reference>
<evidence type="ECO:0000256" key="1">
    <source>
        <dbReference type="SAM" id="MobiDB-lite"/>
    </source>
</evidence>
<feature type="domain" description="PWWP" evidence="2">
    <location>
        <begin position="11"/>
        <end position="62"/>
    </location>
</feature>
<dbReference type="GeneID" id="111252886"/>
<dbReference type="Gene3D" id="2.30.30.140">
    <property type="match status" value="1"/>
</dbReference>
<evidence type="ECO:0000259" key="2">
    <source>
        <dbReference type="PROSITE" id="PS50812"/>
    </source>
</evidence>
<evidence type="ECO:0000313" key="4">
    <source>
        <dbReference type="Proteomes" id="UP000594260"/>
    </source>
</evidence>
<dbReference type="RefSeq" id="XP_022667225.1">
    <property type="nucleotide sequence ID" value="XM_022811490.1"/>
</dbReference>
<dbReference type="AlphaFoldDB" id="A0A7M7KKM8"/>